<keyword evidence="4" id="KW-0256">Endoplasmic reticulum</keyword>
<feature type="compositionally biased region" description="Basic and acidic residues" evidence="6">
    <location>
        <begin position="290"/>
        <end position="300"/>
    </location>
</feature>
<evidence type="ECO:0000256" key="3">
    <source>
        <dbReference type="ARBA" id="ARBA00022448"/>
    </source>
</evidence>
<dbReference type="AlphaFoldDB" id="V9IEQ6"/>
<feature type="domain" description="Sec16 Sec23-binding" evidence="7">
    <location>
        <begin position="1"/>
        <end position="78"/>
    </location>
</feature>
<feature type="region of interest" description="Disordered" evidence="6">
    <location>
        <begin position="160"/>
        <end position="182"/>
    </location>
</feature>
<dbReference type="GO" id="GO:0070971">
    <property type="term" value="C:endoplasmic reticulum exit site"/>
    <property type="evidence" value="ECO:0007669"/>
    <property type="project" value="TreeGrafter"/>
</dbReference>
<dbReference type="GO" id="GO:0007030">
    <property type="term" value="P:Golgi organization"/>
    <property type="evidence" value="ECO:0007669"/>
    <property type="project" value="TreeGrafter"/>
</dbReference>
<evidence type="ECO:0000259" key="7">
    <source>
        <dbReference type="Pfam" id="PF12931"/>
    </source>
</evidence>
<organism evidence="8">
    <name type="scientific">Apis cerana</name>
    <name type="common">Indian honeybee</name>
    <dbReference type="NCBI Taxonomy" id="7461"/>
    <lineage>
        <taxon>Eukaryota</taxon>
        <taxon>Metazoa</taxon>
        <taxon>Ecdysozoa</taxon>
        <taxon>Arthropoda</taxon>
        <taxon>Hexapoda</taxon>
        <taxon>Insecta</taxon>
        <taxon>Pterygota</taxon>
        <taxon>Neoptera</taxon>
        <taxon>Endopterygota</taxon>
        <taxon>Hymenoptera</taxon>
        <taxon>Apocrita</taxon>
        <taxon>Aculeata</taxon>
        <taxon>Apoidea</taxon>
        <taxon>Anthophila</taxon>
        <taxon>Apidae</taxon>
        <taxon>Apis</taxon>
    </lineage>
</organism>
<evidence type="ECO:0000256" key="2">
    <source>
        <dbReference type="ARBA" id="ARBA00005927"/>
    </source>
</evidence>
<comment type="similarity">
    <text evidence="2">Belongs to the SEC16 family.</text>
</comment>
<feature type="compositionally biased region" description="Polar residues" evidence="6">
    <location>
        <begin position="209"/>
        <end position="232"/>
    </location>
</feature>
<evidence type="ECO:0000256" key="5">
    <source>
        <dbReference type="ARBA" id="ARBA00022892"/>
    </source>
</evidence>
<dbReference type="InterPro" id="IPR024298">
    <property type="entry name" value="Sec16_Sec23-bd"/>
</dbReference>
<dbReference type="PANTHER" id="PTHR13402:SF6">
    <property type="entry name" value="SECRETORY 16, ISOFORM I"/>
    <property type="match status" value="1"/>
</dbReference>
<keyword evidence="3" id="KW-0813">Transport</keyword>
<gene>
    <name evidence="8" type="ORF">ACCB01807.2</name>
</gene>
<comment type="subcellular location">
    <subcellularLocation>
        <location evidence="1">Endoplasmic reticulum</location>
    </subcellularLocation>
</comment>
<dbReference type="PANTHER" id="PTHR13402">
    <property type="entry name" value="RGPR-RELATED"/>
    <property type="match status" value="1"/>
</dbReference>
<sequence>MLTEIYEYARNLSEPGFTLIDLQTFKFDLAIKMVDHGLIEKALLYIEQIAVNIFNEPSKYKKSFINAVYNLGDRIRYHDPVYKESVDETTTLTWFNNLSEIVGKCHMGEIIENEIYTSQTKQESYNNVQNQEVHEIKQQQWNTIQSEYREGPTSMMEVTTTDTQSEWQPLSLPSNIPDTYDQSMQYTKNNEESYQQPQQQEYWNQDSYYQNNYGRNDSTISNWQQSTHSSYPPEQGDIDDSQQQEKWNYESSQPAISMTPSTRKQYDPLEELDALETPKPALKSAASVKKTSEKSAEKKSSNSGSSWFGGLFSKLAPKPRNQMILPDDNNPTIVWDPVAKKMDEQRRRWRQ</sequence>
<dbReference type="GO" id="GO:0012507">
    <property type="term" value="C:ER to Golgi transport vesicle membrane"/>
    <property type="evidence" value="ECO:0007669"/>
    <property type="project" value="TreeGrafter"/>
</dbReference>
<evidence type="ECO:0000256" key="4">
    <source>
        <dbReference type="ARBA" id="ARBA00022824"/>
    </source>
</evidence>
<dbReference type="GO" id="GO:0070973">
    <property type="term" value="P:protein localization to endoplasmic reticulum exit site"/>
    <property type="evidence" value="ECO:0007669"/>
    <property type="project" value="TreeGrafter"/>
</dbReference>
<feature type="region of interest" description="Disordered" evidence="6">
    <location>
        <begin position="209"/>
        <end position="313"/>
    </location>
</feature>
<keyword evidence="5" id="KW-0931">ER-Golgi transport</keyword>
<dbReference type="GO" id="GO:0016192">
    <property type="term" value="P:vesicle-mediated transport"/>
    <property type="evidence" value="ECO:0007669"/>
    <property type="project" value="UniProtKB-KW"/>
</dbReference>
<evidence type="ECO:0000313" key="8">
    <source>
        <dbReference type="EMBL" id="AEY59132.1"/>
    </source>
</evidence>
<reference evidence="8" key="1">
    <citation type="submission" date="2011-11" db="EMBL/GenBank/DDBJ databases">
        <title>Decoding the brain transcriptome of the Eastern honeybee (Apis cerana) based on pyrosequencing.</title>
        <authorList>
            <person name="Sun L."/>
            <person name="Zheng H."/>
            <person name="Wang Y."/>
            <person name="Xie X."/>
            <person name="Zhu Y."/>
            <person name="Gu W."/>
            <person name="Wang S."/>
        </authorList>
    </citation>
    <scope>NUCLEOTIDE SEQUENCE</scope>
    <source>
        <tissue evidence="8">Brain</tissue>
    </source>
</reference>
<evidence type="ECO:0000256" key="6">
    <source>
        <dbReference type="SAM" id="MobiDB-lite"/>
    </source>
</evidence>
<feature type="compositionally biased region" description="Polar residues" evidence="6">
    <location>
        <begin position="244"/>
        <end position="263"/>
    </location>
</feature>
<dbReference type="EMBL" id="JR040435">
    <property type="protein sequence ID" value="AEY59132.1"/>
    <property type="molecule type" value="mRNA"/>
</dbReference>
<accession>V9IEQ6</accession>
<evidence type="ECO:0000256" key="1">
    <source>
        <dbReference type="ARBA" id="ARBA00004240"/>
    </source>
</evidence>
<dbReference type="Pfam" id="PF12931">
    <property type="entry name" value="TPR_Sec16"/>
    <property type="match status" value="1"/>
</dbReference>
<protein>
    <submittedName>
        <fullName evidence="8">Protein KIAA0310</fullName>
    </submittedName>
</protein>
<proteinExistence type="evidence at transcript level"/>
<name>V9IEQ6_APICE</name>